<dbReference type="OrthoDB" id="424753at2759"/>
<evidence type="ECO:0000313" key="5">
    <source>
        <dbReference type="Proteomes" id="UP000515908"/>
    </source>
</evidence>
<protein>
    <recommendedName>
        <fullName evidence="3">Calpain catalytic domain-containing protein</fullName>
    </recommendedName>
</protein>
<dbReference type="PRINTS" id="PR00704">
    <property type="entry name" value="CALPAIN"/>
</dbReference>
<feature type="compositionally biased region" description="Basic and acidic residues" evidence="2">
    <location>
        <begin position="11"/>
        <end position="22"/>
    </location>
</feature>
<dbReference type="PROSITE" id="PS50203">
    <property type="entry name" value="CALPAIN_CAT"/>
    <property type="match status" value="1"/>
</dbReference>
<dbReference type="AlphaFoldDB" id="S9WPK3"/>
<organism evidence="4 5">
    <name type="scientific">Angomonas deanei</name>
    <dbReference type="NCBI Taxonomy" id="59799"/>
    <lineage>
        <taxon>Eukaryota</taxon>
        <taxon>Discoba</taxon>
        <taxon>Euglenozoa</taxon>
        <taxon>Kinetoplastea</taxon>
        <taxon>Metakinetoplastina</taxon>
        <taxon>Trypanosomatida</taxon>
        <taxon>Trypanosomatidae</taxon>
        <taxon>Strigomonadinae</taxon>
        <taxon>Angomonas</taxon>
    </lineage>
</organism>
<dbReference type="InterPro" id="IPR036310">
    <property type="entry name" value="Smp-1-like_sf"/>
</dbReference>
<dbReference type="SUPFAM" id="SSF54001">
    <property type="entry name" value="Cysteine proteinases"/>
    <property type="match status" value="1"/>
</dbReference>
<dbReference type="InterPro" id="IPR015232">
    <property type="entry name" value="DUF1935"/>
</dbReference>
<dbReference type="InterPro" id="IPR013780">
    <property type="entry name" value="Glyco_hydro_b"/>
</dbReference>
<dbReference type="Gene3D" id="3.90.70.10">
    <property type="entry name" value="Cysteine proteinases"/>
    <property type="match status" value="1"/>
</dbReference>
<dbReference type="SMART" id="SM00230">
    <property type="entry name" value="CysPc"/>
    <property type="match status" value="1"/>
</dbReference>
<proteinExistence type="predicted"/>
<dbReference type="Pfam" id="PF00648">
    <property type="entry name" value="Peptidase_C2"/>
    <property type="match status" value="1"/>
</dbReference>
<evidence type="ECO:0000256" key="2">
    <source>
        <dbReference type="SAM" id="MobiDB-lite"/>
    </source>
</evidence>
<dbReference type="InterPro" id="IPR022684">
    <property type="entry name" value="Calpain_cysteine_protease"/>
</dbReference>
<comment type="caution">
    <text evidence="1">Lacks conserved residue(s) required for the propagation of feature annotation.</text>
</comment>
<name>S9WPK3_9TRYP</name>
<feature type="compositionally biased region" description="Polar residues" evidence="2">
    <location>
        <begin position="733"/>
        <end position="743"/>
    </location>
</feature>
<feature type="compositionally biased region" description="Acidic residues" evidence="2">
    <location>
        <begin position="54"/>
        <end position="63"/>
    </location>
</feature>
<feature type="domain" description="Calpain catalytic" evidence="3">
    <location>
        <begin position="232"/>
        <end position="546"/>
    </location>
</feature>
<dbReference type="PANTHER" id="PTHR10183">
    <property type="entry name" value="CALPAIN"/>
    <property type="match status" value="1"/>
</dbReference>
<dbReference type="EMBL" id="LR877146">
    <property type="protein sequence ID" value="CAD2214023.1"/>
    <property type="molecule type" value="Genomic_DNA"/>
</dbReference>
<feature type="region of interest" description="Disordered" evidence="2">
    <location>
        <begin position="733"/>
        <end position="862"/>
    </location>
</feature>
<feature type="compositionally biased region" description="Basic and acidic residues" evidence="2">
    <location>
        <begin position="802"/>
        <end position="839"/>
    </location>
</feature>
<feature type="region of interest" description="Disordered" evidence="2">
    <location>
        <begin position="1"/>
        <end position="72"/>
    </location>
</feature>
<dbReference type="Gene3D" id="2.60.40.1180">
    <property type="entry name" value="Golgi alpha-mannosidase II"/>
    <property type="match status" value="1"/>
</dbReference>
<dbReference type="VEuPathDB" id="TriTrypDB:ADEAN_000146700"/>
<sequence length="862" mass="95290">MGCGGSKEKKKKEAPTPKEKSVQKQPTPKASTKDAKESTVKEEVERDTAAGAAEPEEEAVAEEVTDHKGERQAAIEEERAKQLNQFSSCTVTDGEVTALFANGSVYRIIKDGKWYLYNDTQNYEAHVDYRFAPGSDVAASVGWMTILEHTDDGWTRASAVVYPLQTQPFVFGKFTEFKSSINLVPLSDAFRAKDAAPAIAVANKETEAVRQVADGEEDEEAILRKCLDSNTPFVDLHFPPTEMFARPEVDVRHFPLIAVQRPSQYLPADKQQDEDVVRGTVIPQSLEHGHLGDSWLTSSAAVIAEDEVAVKAIFSHCAPEEKKIGAYRVTVSKQGWWRSLIVDNYLPTVSKKPLFARLYDDPCDIWVSLFQKAYAKLHGSYASITGGDGLQLLQDFTGAPSYRFDKEWEEAVKDAEKAEAFTAKLTGYSEKQYLVVLNTPGHDSTSYLGARYADDYESFKSKYEKVGLRLGCTYYVDAIEGSGNTCYFKIRNPWESSTKLVGHWEDADADEVIKEACEKAAKDNFIWVSWNQAADFFDGGGVVYFQKHSKPVDYRVKGTFAGTYPSAVLEITVTEPVTATLVLSQPDKRGASATDHFVRYAPILLSVARRTDDGRQRVDKNSGWDVENPSAEYNFVVARDVALTYTFTPENGPYYVVPRIHRTGVAEGYDRPYTVGVIAESPLDGKASIHVKQIEEDSRVFKNIITFDASGATDVEAEIQIHRAFEDATDFTGSAVLSNSTPPAQKPESEAASSGGVSHDDAEGEQKEEADERVSQEEERDVKDGQPSSADEPVSVEAAQPEETKLSSVKEDSVVQESEARAESEAPEHQEAAVEKSHEGAGQFDNLKIKDSDEDSDENREL</sequence>
<feature type="compositionally biased region" description="Basic and acidic residues" evidence="2">
    <location>
        <begin position="758"/>
        <end position="784"/>
    </location>
</feature>
<dbReference type="Pfam" id="PF09149">
    <property type="entry name" value="DUF1935"/>
    <property type="match status" value="1"/>
</dbReference>
<evidence type="ECO:0000259" key="3">
    <source>
        <dbReference type="PROSITE" id="PS50203"/>
    </source>
</evidence>
<feature type="compositionally biased region" description="Basic and acidic residues" evidence="2">
    <location>
        <begin position="31"/>
        <end position="48"/>
    </location>
</feature>
<gene>
    <name evidence="4" type="ORF">ADEAN_000146700</name>
</gene>
<dbReference type="GO" id="GO:0006508">
    <property type="term" value="P:proteolysis"/>
    <property type="evidence" value="ECO:0007669"/>
    <property type="project" value="InterPro"/>
</dbReference>
<accession>S9WPK3</accession>
<dbReference type="InterPro" id="IPR038765">
    <property type="entry name" value="Papain-like_cys_pep_sf"/>
</dbReference>
<dbReference type="InterPro" id="IPR001300">
    <property type="entry name" value="Peptidase_C2_calpain_cat"/>
</dbReference>
<dbReference type="GO" id="GO:0004198">
    <property type="term" value="F:calcium-dependent cysteine-type endopeptidase activity"/>
    <property type="evidence" value="ECO:0007669"/>
    <property type="project" value="InterPro"/>
</dbReference>
<dbReference type="PANTHER" id="PTHR10183:SF423">
    <property type="entry name" value="LEUCINE-RICH REPEAT PROTEIN (LRRP)"/>
    <property type="match status" value="1"/>
</dbReference>
<reference evidence="4 5" key="1">
    <citation type="submission" date="2020-08" db="EMBL/GenBank/DDBJ databases">
        <authorList>
            <person name="Newling K."/>
            <person name="Davey J."/>
            <person name="Forrester S."/>
        </authorList>
    </citation>
    <scope>NUCLEOTIDE SEQUENCE [LARGE SCALE GENOMIC DNA]</scope>
    <source>
        <strain evidence="5">Crithidia deanei Carvalho (ATCC PRA-265)</strain>
    </source>
</reference>
<feature type="compositionally biased region" description="Acidic residues" evidence="2">
    <location>
        <begin position="852"/>
        <end position="862"/>
    </location>
</feature>
<evidence type="ECO:0000313" key="4">
    <source>
        <dbReference type="EMBL" id="CAD2214023.1"/>
    </source>
</evidence>
<keyword evidence="5" id="KW-1185">Reference proteome</keyword>
<dbReference type="CDD" id="cd00044">
    <property type="entry name" value="CysPc"/>
    <property type="match status" value="1"/>
</dbReference>
<dbReference type="SUPFAM" id="SSF101601">
    <property type="entry name" value="Smp-1-like"/>
    <property type="match status" value="1"/>
</dbReference>
<dbReference type="Proteomes" id="UP000515908">
    <property type="component" value="Chromosome 02"/>
</dbReference>
<evidence type="ECO:0000256" key="1">
    <source>
        <dbReference type="PROSITE-ProRule" id="PRU00239"/>
    </source>
</evidence>